<dbReference type="EMBL" id="BIFH01000014">
    <property type="protein sequence ID" value="GCD93819.1"/>
    <property type="molecule type" value="Genomic_DNA"/>
</dbReference>
<feature type="domain" description="PPIase FKBP-type" evidence="7">
    <location>
        <begin position="208"/>
        <end position="297"/>
    </location>
</feature>
<evidence type="ECO:0000259" key="7">
    <source>
        <dbReference type="PROSITE" id="PS50059"/>
    </source>
</evidence>
<evidence type="ECO:0000256" key="6">
    <source>
        <dbReference type="SAM" id="SignalP"/>
    </source>
</evidence>
<gene>
    <name evidence="8" type="ORF">EHYA_01470</name>
</gene>
<evidence type="ECO:0000256" key="2">
    <source>
        <dbReference type="ARBA" id="ARBA00023110"/>
    </source>
</evidence>
<dbReference type="PROSITE" id="PS50059">
    <property type="entry name" value="FKBP_PPIASE"/>
    <property type="match status" value="2"/>
</dbReference>
<dbReference type="SUPFAM" id="SSF54534">
    <property type="entry name" value="FKBP-like"/>
    <property type="match status" value="2"/>
</dbReference>
<proteinExistence type="inferred from homology"/>
<evidence type="ECO:0000256" key="3">
    <source>
        <dbReference type="ARBA" id="ARBA00023235"/>
    </source>
</evidence>
<name>A0A401YGX1_9ACTN</name>
<dbReference type="InterPro" id="IPR046357">
    <property type="entry name" value="PPIase_dom_sf"/>
</dbReference>
<keyword evidence="3 4" id="KW-0413">Isomerase</keyword>
<dbReference type="FunFam" id="3.10.50.40:FF:000006">
    <property type="entry name" value="Peptidyl-prolyl cis-trans isomerase"/>
    <property type="match status" value="1"/>
</dbReference>
<comment type="caution">
    <text evidence="8">The sequence shown here is derived from an EMBL/GenBank/DDBJ whole genome shotgun (WGS) entry which is preliminary data.</text>
</comment>
<dbReference type="Proteomes" id="UP000286931">
    <property type="component" value="Unassembled WGS sequence"/>
</dbReference>
<reference evidence="8 9" key="1">
    <citation type="submission" date="2018-12" db="EMBL/GenBank/DDBJ databases">
        <title>Draft genome sequence of Embleya hyalina NBRC 13850T.</title>
        <authorList>
            <person name="Komaki H."/>
            <person name="Hosoyama A."/>
            <person name="Kimura A."/>
            <person name="Ichikawa N."/>
            <person name="Tamura T."/>
        </authorList>
    </citation>
    <scope>NUCLEOTIDE SEQUENCE [LARGE SCALE GENOMIC DNA]</scope>
    <source>
        <strain evidence="8 9">NBRC 13850</strain>
    </source>
</reference>
<evidence type="ECO:0000256" key="4">
    <source>
        <dbReference type="PROSITE-ProRule" id="PRU00277"/>
    </source>
</evidence>
<evidence type="ECO:0000256" key="5">
    <source>
        <dbReference type="RuleBase" id="RU003915"/>
    </source>
</evidence>
<dbReference type="Gene3D" id="3.10.50.40">
    <property type="match status" value="2"/>
</dbReference>
<keyword evidence="6" id="KW-0732">Signal</keyword>
<keyword evidence="9" id="KW-1185">Reference proteome</keyword>
<feature type="chain" id="PRO_5038764578" description="Peptidyl-prolyl cis-trans isomerase" evidence="6">
    <location>
        <begin position="20"/>
        <end position="302"/>
    </location>
</feature>
<sequence length="302" mass="30994">MRRLAALLLVPALAFTAVACGDDDGGKTVTPIVTGAFGQKPDIKIPKGKSGDKTTTKILIEGTGDVIKDKDYVVADTVGKNWDGSDAGNSYDTKTPEVFQAGSQELLKEIGQGIIGKKVGTRMLVVVPAKVTQEKQAVVLMLDLKATKTIDSKAEAKGAAVTPPAGLPLAKVESGKAAEISIPPGTAAPTKLVVQPLIEGTGPVVQKGQTLVAQYTGALFDKGTKFDSSWDHGGATAFKIGVGQVVPGWDEGLVGQKVGSRVLLVLPADKGYGAEGKPPTIPANSTLVFVVDIIDALGGTAA</sequence>
<dbReference type="PROSITE" id="PS51257">
    <property type="entry name" value="PROKAR_LIPOPROTEIN"/>
    <property type="match status" value="1"/>
</dbReference>
<dbReference type="AlphaFoldDB" id="A0A401YGX1"/>
<evidence type="ECO:0000313" key="8">
    <source>
        <dbReference type="EMBL" id="GCD93819.1"/>
    </source>
</evidence>
<comment type="similarity">
    <text evidence="5">Belongs to the FKBP-type PPIase family.</text>
</comment>
<dbReference type="GO" id="GO:0003755">
    <property type="term" value="F:peptidyl-prolyl cis-trans isomerase activity"/>
    <property type="evidence" value="ECO:0007669"/>
    <property type="project" value="UniProtKB-UniRule"/>
</dbReference>
<dbReference type="Pfam" id="PF00254">
    <property type="entry name" value="FKBP_C"/>
    <property type="match status" value="2"/>
</dbReference>
<keyword evidence="2 4" id="KW-0697">Rotamase</keyword>
<feature type="domain" description="PPIase FKBP-type" evidence="7">
    <location>
        <begin position="70"/>
        <end position="128"/>
    </location>
</feature>
<dbReference type="PANTHER" id="PTHR45779">
    <property type="entry name" value="PEPTIDYLPROLYL ISOMERASE"/>
    <property type="match status" value="1"/>
</dbReference>
<feature type="signal peptide" evidence="6">
    <location>
        <begin position="1"/>
        <end position="19"/>
    </location>
</feature>
<dbReference type="InterPro" id="IPR001179">
    <property type="entry name" value="PPIase_FKBP_dom"/>
</dbReference>
<accession>A0A401YGX1</accession>
<dbReference type="InterPro" id="IPR044609">
    <property type="entry name" value="FKBP2/11"/>
</dbReference>
<evidence type="ECO:0000256" key="1">
    <source>
        <dbReference type="ARBA" id="ARBA00000971"/>
    </source>
</evidence>
<dbReference type="EC" id="5.2.1.8" evidence="5"/>
<evidence type="ECO:0000313" key="9">
    <source>
        <dbReference type="Proteomes" id="UP000286931"/>
    </source>
</evidence>
<protein>
    <recommendedName>
        <fullName evidence="5">Peptidyl-prolyl cis-trans isomerase</fullName>
        <ecNumber evidence="5">5.2.1.8</ecNumber>
    </recommendedName>
</protein>
<dbReference type="PANTHER" id="PTHR45779:SF7">
    <property type="entry name" value="PEPTIDYLPROLYL ISOMERASE"/>
    <property type="match status" value="1"/>
</dbReference>
<organism evidence="8 9">
    <name type="scientific">Embleya hyalina</name>
    <dbReference type="NCBI Taxonomy" id="516124"/>
    <lineage>
        <taxon>Bacteria</taxon>
        <taxon>Bacillati</taxon>
        <taxon>Actinomycetota</taxon>
        <taxon>Actinomycetes</taxon>
        <taxon>Kitasatosporales</taxon>
        <taxon>Streptomycetaceae</taxon>
        <taxon>Embleya</taxon>
    </lineage>
</organism>
<comment type="catalytic activity">
    <reaction evidence="1 4 5">
        <text>[protein]-peptidylproline (omega=180) = [protein]-peptidylproline (omega=0)</text>
        <dbReference type="Rhea" id="RHEA:16237"/>
        <dbReference type="Rhea" id="RHEA-COMP:10747"/>
        <dbReference type="Rhea" id="RHEA-COMP:10748"/>
        <dbReference type="ChEBI" id="CHEBI:83833"/>
        <dbReference type="ChEBI" id="CHEBI:83834"/>
        <dbReference type="EC" id="5.2.1.8"/>
    </reaction>
</comment>